<dbReference type="AlphaFoldDB" id="A0A0E2H7I5"/>
<dbReference type="Proteomes" id="UP000013085">
    <property type="component" value="Unassembled WGS sequence"/>
</dbReference>
<comment type="caution">
    <text evidence="1">The sequence shown here is derived from an EMBL/GenBank/DDBJ whole genome shotgun (WGS) entry which is preliminary data.</text>
</comment>
<sequence>MMSMEDIDWLNRCKQDPGKYRIDVDNDCIFVTDLQADDCVHTFSSYGYEFVQELLCFFGYNAEFV</sequence>
<organism evidence="1 2">
    <name type="scientific">[Clostridium] clostridioforme 90A8</name>
    <dbReference type="NCBI Taxonomy" id="999408"/>
    <lineage>
        <taxon>Bacteria</taxon>
        <taxon>Bacillati</taxon>
        <taxon>Bacillota</taxon>
        <taxon>Clostridia</taxon>
        <taxon>Lachnospirales</taxon>
        <taxon>Lachnospiraceae</taxon>
        <taxon>Enterocloster</taxon>
    </lineage>
</organism>
<dbReference type="EMBL" id="AGYR01000039">
    <property type="protein sequence ID" value="ENZ12463.1"/>
    <property type="molecule type" value="Genomic_DNA"/>
</dbReference>
<evidence type="ECO:0000313" key="2">
    <source>
        <dbReference type="Proteomes" id="UP000013085"/>
    </source>
</evidence>
<accession>A0A0E2H7I5</accession>
<gene>
    <name evidence="1" type="ORF">HMPREF1090_03594</name>
</gene>
<reference evidence="1 2" key="1">
    <citation type="submission" date="2013-01" db="EMBL/GenBank/DDBJ databases">
        <title>The Genome Sequence of Clostridium clostridioforme 90A8.</title>
        <authorList>
            <consortium name="The Broad Institute Genome Sequencing Platform"/>
            <person name="Earl A."/>
            <person name="Ward D."/>
            <person name="Feldgarden M."/>
            <person name="Gevers D."/>
            <person name="Courvalin P."/>
            <person name="Lambert T."/>
            <person name="Walker B."/>
            <person name="Young S.K."/>
            <person name="Zeng Q."/>
            <person name="Gargeya S."/>
            <person name="Fitzgerald M."/>
            <person name="Haas B."/>
            <person name="Abouelleil A."/>
            <person name="Alvarado L."/>
            <person name="Arachchi H.M."/>
            <person name="Berlin A.M."/>
            <person name="Chapman S.B."/>
            <person name="Dewar J."/>
            <person name="Goldberg J."/>
            <person name="Griggs A."/>
            <person name="Gujja S."/>
            <person name="Hansen M."/>
            <person name="Howarth C."/>
            <person name="Imamovic A."/>
            <person name="Larimer J."/>
            <person name="McCowan C."/>
            <person name="Murphy C."/>
            <person name="Neiman D."/>
            <person name="Pearson M."/>
            <person name="Priest M."/>
            <person name="Roberts A."/>
            <person name="Saif S."/>
            <person name="Shea T."/>
            <person name="Sisk P."/>
            <person name="Sykes S."/>
            <person name="Wortman J."/>
            <person name="Nusbaum C."/>
            <person name="Birren B."/>
        </authorList>
    </citation>
    <scope>NUCLEOTIDE SEQUENCE [LARGE SCALE GENOMIC DNA]</scope>
    <source>
        <strain evidence="1 2">90A8</strain>
    </source>
</reference>
<name>A0A0E2H7I5_9FIRM</name>
<dbReference type="HOGENOM" id="CLU_2842011_0_0_9"/>
<dbReference type="RefSeq" id="WP_002593692.1">
    <property type="nucleotide sequence ID" value="NZ_KB850979.1"/>
</dbReference>
<evidence type="ECO:0000313" key="1">
    <source>
        <dbReference type="EMBL" id="ENZ12463.1"/>
    </source>
</evidence>
<dbReference type="PATRIC" id="fig|999408.3.peg.3860"/>
<proteinExistence type="predicted"/>
<protein>
    <submittedName>
        <fullName evidence="1">Uncharacterized protein</fullName>
    </submittedName>
</protein>